<dbReference type="RefSeq" id="WP_085174517.1">
    <property type="nucleotide sequence ID" value="NZ_JAPQYE010000006.1"/>
</dbReference>
<reference evidence="2" key="2">
    <citation type="submission" date="2022-12" db="EMBL/GenBank/DDBJ databases">
        <title>Whole genome sequence of Mycolicibacterium iranicum strain SBH312.</title>
        <authorList>
            <person name="Jani J."/>
            <person name="Arifin Mustapha Z."/>
            <person name="Ahmed K."/>
            <person name="Kai Ling C."/>
        </authorList>
    </citation>
    <scope>NUCLEOTIDE SEQUENCE</scope>
    <source>
        <strain evidence="2">SBH312</strain>
    </source>
</reference>
<accession>A0A1X1WQB3</accession>
<dbReference type="EMBL" id="LQPC01000028">
    <property type="protein sequence ID" value="ORV88764.1"/>
    <property type="molecule type" value="Genomic_DNA"/>
</dbReference>
<dbReference type="Pfam" id="PF17032">
    <property type="entry name" value="Zn_ribbon_15"/>
    <property type="match status" value="1"/>
</dbReference>
<dbReference type="EMBL" id="JAPQYE010000006">
    <property type="protein sequence ID" value="MCZ0729501.1"/>
    <property type="molecule type" value="Genomic_DNA"/>
</dbReference>
<organism evidence="3 4">
    <name type="scientific">Mycolicibacterium iranicum</name>
    <name type="common">Mycobacterium iranicum</name>
    <dbReference type="NCBI Taxonomy" id="912594"/>
    <lineage>
        <taxon>Bacteria</taxon>
        <taxon>Bacillati</taxon>
        <taxon>Actinomycetota</taxon>
        <taxon>Actinomycetes</taxon>
        <taxon>Mycobacteriales</taxon>
        <taxon>Mycobacteriaceae</taxon>
        <taxon>Mycolicibacterium</taxon>
    </lineage>
</organism>
<dbReference type="Proteomes" id="UP000193622">
    <property type="component" value="Unassembled WGS sequence"/>
</dbReference>
<dbReference type="Proteomes" id="UP001084650">
    <property type="component" value="Unassembled WGS sequence"/>
</dbReference>
<gene>
    <name evidence="3" type="ORF">AWC12_12845</name>
    <name evidence="2" type="ORF">OY187_15700</name>
</gene>
<feature type="domain" description="Zinc-ribbon 15" evidence="1">
    <location>
        <begin position="21"/>
        <end position="64"/>
    </location>
</feature>
<sequence length="67" mass="7722">MLLFFGYGTKQKRAGVGQVRLCGRCHNTSQWIRVREFKQFSLFFVPVARWNRRNLEVCGICGDAVAV</sequence>
<dbReference type="InterPro" id="IPR031493">
    <property type="entry name" value="Zinc_ribbon_15"/>
</dbReference>
<keyword evidence="5" id="KW-1185">Reference proteome</keyword>
<reference evidence="3 4" key="1">
    <citation type="submission" date="2016-01" db="EMBL/GenBank/DDBJ databases">
        <title>The new phylogeny of the genus Mycobacterium.</title>
        <authorList>
            <person name="Tarcisio F."/>
            <person name="Conor M."/>
            <person name="Antonella G."/>
            <person name="Elisabetta G."/>
            <person name="Giulia F.S."/>
            <person name="Sara T."/>
            <person name="Anna F."/>
            <person name="Clotilde B."/>
            <person name="Roberto B."/>
            <person name="Veronica D.S."/>
            <person name="Fabio R."/>
            <person name="Monica P."/>
            <person name="Olivier J."/>
            <person name="Enrico T."/>
            <person name="Nicola S."/>
        </authorList>
    </citation>
    <scope>NUCLEOTIDE SEQUENCE [LARGE SCALE GENOMIC DNA]</scope>
    <source>
        <strain evidence="3 4">DSM 45541</strain>
    </source>
</reference>
<name>A0A1X1WQB3_MYCIR</name>
<evidence type="ECO:0000259" key="1">
    <source>
        <dbReference type="Pfam" id="PF17032"/>
    </source>
</evidence>
<dbReference type="AlphaFoldDB" id="A0A1X1WQB3"/>
<evidence type="ECO:0000313" key="4">
    <source>
        <dbReference type="Proteomes" id="UP000193622"/>
    </source>
</evidence>
<evidence type="ECO:0000313" key="2">
    <source>
        <dbReference type="EMBL" id="MCZ0729501.1"/>
    </source>
</evidence>
<protein>
    <submittedName>
        <fullName evidence="2">Zinc-ribbon domain-containing protein</fullName>
    </submittedName>
</protein>
<evidence type="ECO:0000313" key="3">
    <source>
        <dbReference type="EMBL" id="ORV88764.1"/>
    </source>
</evidence>
<comment type="caution">
    <text evidence="3">The sequence shown here is derived from an EMBL/GenBank/DDBJ whole genome shotgun (WGS) entry which is preliminary data.</text>
</comment>
<proteinExistence type="predicted"/>
<evidence type="ECO:0000313" key="5">
    <source>
        <dbReference type="Proteomes" id="UP001084650"/>
    </source>
</evidence>